<reference evidence="1" key="1">
    <citation type="submission" date="2020-04" db="EMBL/GenBank/DDBJ databases">
        <authorList>
            <person name="Alioto T."/>
            <person name="Alioto T."/>
            <person name="Gomez Garrido J."/>
        </authorList>
    </citation>
    <scope>NUCLEOTIDE SEQUENCE</scope>
    <source>
        <strain evidence="1">A484AB</strain>
    </source>
</reference>
<protein>
    <submittedName>
        <fullName evidence="1">Uncharacterized protein</fullName>
    </submittedName>
</protein>
<dbReference type="Proteomes" id="UP001152795">
    <property type="component" value="Unassembled WGS sequence"/>
</dbReference>
<organism evidence="1 2">
    <name type="scientific">Paramuricea clavata</name>
    <name type="common">Red gorgonian</name>
    <name type="synonym">Violescent sea-whip</name>
    <dbReference type="NCBI Taxonomy" id="317549"/>
    <lineage>
        <taxon>Eukaryota</taxon>
        <taxon>Metazoa</taxon>
        <taxon>Cnidaria</taxon>
        <taxon>Anthozoa</taxon>
        <taxon>Octocorallia</taxon>
        <taxon>Malacalcyonacea</taxon>
        <taxon>Plexauridae</taxon>
        <taxon>Paramuricea</taxon>
    </lineage>
</organism>
<keyword evidence="2" id="KW-1185">Reference proteome</keyword>
<proteinExistence type="predicted"/>
<evidence type="ECO:0000313" key="2">
    <source>
        <dbReference type="Proteomes" id="UP001152795"/>
    </source>
</evidence>
<comment type="caution">
    <text evidence="1">The sequence shown here is derived from an EMBL/GenBank/DDBJ whole genome shotgun (WGS) entry which is preliminary data.</text>
</comment>
<dbReference type="AlphaFoldDB" id="A0A7D9DGC5"/>
<sequence>MNSTTSVDHTWTNNLSVDEVAPSERENLCNLLSAILLDFVADHIKQLRSERCCGCKVNHPSQRRHKCLMMTNEEGWHMYGEEAIRCVHTKNIIWKAFLEPIRVTKLDYHPDASLHYTNLWKNYTETLQTLMHLKEGSTYL</sequence>
<dbReference type="OrthoDB" id="6155824at2759"/>
<gene>
    <name evidence="1" type="ORF">PACLA_8A026349</name>
</gene>
<evidence type="ECO:0000313" key="1">
    <source>
        <dbReference type="EMBL" id="CAB3985174.1"/>
    </source>
</evidence>
<dbReference type="EMBL" id="CACRXK020000838">
    <property type="protein sequence ID" value="CAB3985174.1"/>
    <property type="molecule type" value="Genomic_DNA"/>
</dbReference>
<name>A0A7D9DGC5_PARCT</name>
<feature type="non-terminal residue" evidence="1">
    <location>
        <position position="140"/>
    </location>
</feature>
<accession>A0A7D9DGC5</accession>